<accession>A0ABR7E6Q1</accession>
<evidence type="ECO:0000313" key="2">
    <source>
        <dbReference type="Proteomes" id="UP000644010"/>
    </source>
</evidence>
<name>A0ABR7E6Q1_9BACT</name>
<organism evidence="1 2">
    <name type="scientific">Parabacteroides segnis</name>
    <dbReference type="NCBI Taxonomy" id="2763058"/>
    <lineage>
        <taxon>Bacteria</taxon>
        <taxon>Pseudomonadati</taxon>
        <taxon>Bacteroidota</taxon>
        <taxon>Bacteroidia</taxon>
        <taxon>Bacteroidales</taxon>
        <taxon>Tannerellaceae</taxon>
        <taxon>Parabacteroides</taxon>
    </lineage>
</organism>
<dbReference type="RefSeq" id="WP_186961114.1">
    <property type="nucleotide sequence ID" value="NZ_JACOOI010000031.1"/>
</dbReference>
<comment type="caution">
    <text evidence="1">The sequence shown here is derived from an EMBL/GenBank/DDBJ whole genome shotgun (WGS) entry which is preliminary data.</text>
</comment>
<proteinExistence type="predicted"/>
<dbReference type="EMBL" id="JACOOI010000031">
    <property type="protein sequence ID" value="MBC5645452.1"/>
    <property type="molecule type" value="Genomic_DNA"/>
</dbReference>
<keyword evidence="2" id="KW-1185">Reference proteome</keyword>
<dbReference type="Proteomes" id="UP000644010">
    <property type="component" value="Unassembled WGS sequence"/>
</dbReference>
<sequence>MNTINREELKVRLITEGYADQYGFEQTIDRLMNFDGKPKEMLKKWMETGGISEFEAIQGIDATFLRNKLRMKDPAIIIAYAMLLADPQSNGMYLKRLAESRIIYHSDKEID</sequence>
<reference evidence="1 2" key="1">
    <citation type="submission" date="2020-08" db="EMBL/GenBank/DDBJ databases">
        <title>Genome public.</title>
        <authorList>
            <person name="Liu C."/>
            <person name="Sun Q."/>
        </authorList>
    </citation>
    <scope>NUCLEOTIDE SEQUENCE [LARGE SCALE GENOMIC DNA]</scope>
    <source>
        <strain evidence="1 2">BX2</strain>
    </source>
</reference>
<evidence type="ECO:0008006" key="3">
    <source>
        <dbReference type="Google" id="ProtNLM"/>
    </source>
</evidence>
<evidence type="ECO:0000313" key="1">
    <source>
        <dbReference type="EMBL" id="MBC5645452.1"/>
    </source>
</evidence>
<protein>
    <recommendedName>
        <fullName evidence="3">XRE family transcriptional regulator</fullName>
    </recommendedName>
</protein>
<gene>
    <name evidence="1" type="ORF">H8S77_21440</name>
</gene>